<evidence type="ECO:0000313" key="1">
    <source>
        <dbReference type="EMBL" id="VDB94884.1"/>
    </source>
</evidence>
<dbReference type="AlphaFoldDB" id="A0A9X9QG83"/>
<dbReference type="Proteomes" id="UP000324639">
    <property type="component" value="Chromosome Bgt_-10"/>
</dbReference>
<proteinExistence type="predicted"/>
<keyword evidence="2" id="KW-1185">Reference proteome</keyword>
<reference evidence="1 2" key="1">
    <citation type="submission" date="2018-08" db="EMBL/GenBank/DDBJ databases">
        <authorList>
            <person name="Muller C M."/>
        </authorList>
    </citation>
    <scope>NUCLEOTIDE SEQUENCE [LARGE SCALE GENOMIC DNA]</scope>
</reference>
<accession>A0A9X9QG83</accession>
<sequence length="34" mass="4025">MCTLMLHDMLSSLKISAKISFLMTRYMYLRNTNP</sequence>
<name>A0A9X9QG83_BLUGR</name>
<gene>
    <name evidence="1" type="ORF">BGT96224V316_LOCUS7971</name>
</gene>
<protein>
    <submittedName>
        <fullName evidence="1">Bgt-3229</fullName>
    </submittedName>
</protein>
<organism evidence="1 2">
    <name type="scientific">Blumeria graminis f. sp. tritici</name>
    <dbReference type="NCBI Taxonomy" id="62690"/>
    <lineage>
        <taxon>Eukaryota</taxon>
        <taxon>Fungi</taxon>
        <taxon>Dikarya</taxon>
        <taxon>Ascomycota</taxon>
        <taxon>Pezizomycotina</taxon>
        <taxon>Leotiomycetes</taxon>
        <taxon>Erysiphales</taxon>
        <taxon>Erysiphaceae</taxon>
        <taxon>Blumeria</taxon>
    </lineage>
</organism>
<dbReference type="EMBL" id="LR026993">
    <property type="protein sequence ID" value="VDB94884.1"/>
    <property type="molecule type" value="Genomic_DNA"/>
</dbReference>
<evidence type="ECO:0000313" key="2">
    <source>
        <dbReference type="Proteomes" id="UP000324639"/>
    </source>
</evidence>